<accession>A0A813DGQ4</accession>
<name>A0A813DGQ4_POLGL</name>
<reference evidence="3" key="1">
    <citation type="submission" date="2021-02" db="EMBL/GenBank/DDBJ databases">
        <authorList>
            <person name="Dougan E. K."/>
            <person name="Rhodes N."/>
            <person name="Thang M."/>
            <person name="Chan C."/>
        </authorList>
    </citation>
    <scope>NUCLEOTIDE SEQUENCE</scope>
</reference>
<evidence type="ECO:0000256" key="1">
    <source>
        <dbReference type="SAM" id="MobiDB-lite"/>
    </source>
</evidence>
<evidence type="ECO:0000313" key="4">
    <source>
        <dbReference type="Proteomes" id="UP000654075"/>
    </source>
</evidence>
<protein>
    <recommendedName>
        <fullName evidence="2">Rab-GAP TBC domain-containing protein</fullName>
    </recommendedName>
</protein>
<gene>
    <name evidence="3" type="ORF">PGLA1383_LOCUS5718</name>
</gene>
<dbReference type="EMBL" id="CAJNNV010002256">
    <property type="protein sequence ID" value="CAE8586872.1"/>
    <property type="molecule type" value="Genomic_DNA"/>
</dbReference>
<dbReference type="Proteomes" id="UP000654075">
    <property type="component" value="Unassembled WGS sequence"/>
</dbReference>
<feature type="compositionally biased region" description="Polar residues" evidence="1">
    <location>
        <begin position="244"/>
        <end position="254"/>
    </location>
</feature>
<evidence type="ECO:0000313" key="3">
    <source>
        <dbReference type="EMBL" id="CAE8586872.1"/>
    </source>
</evidence>
<dbReference type="PANTHER" id="PTHR47219">
    <property type="entry name" value="RAB GTPASE-ACTIVATING PROTEIN 1-LIKE"/>
    <property type="match status" value="1"/>
</dbReference>
<proteinExistence type="predicted"/>
<dbReference type="GO" id="GO:0005096">
    <property type="term" value="F:GTPase activator activity"/>
    <property type="evidence" value="ECO:0007669"/>
    <property type="project" value="TreeGrafter"/>
</dbReference>
<dbReference type="Gene3D" id="1.10.472.80">
    <property type="entry name" value="Ypt/Rab-GAP domain of gyp1p, domain 3"/>
    <property type="match status" value="1"/>
</dbReference>
<comment type="caution">
    <text evidence="3">The sequence shown here is derived from an EMBL/GenBank/DDBJ whole genome shotgun (WGS) entry which is preliminary data.</text>
</comment>
<dbReference type="InterPro" id="IPR035969">
    <property type="entry name" value="Rab-GAP_TBC_sf"/>
</dbReference>
<dbReference type="OrthoDB" id="438613at2759"/>
<dbReference type="GO" id="GO:0031267">
    <property type="term" value="F:small GTPase binding"/>
    <property type="evidence" value="ECO:0007669"/>
    <property type="project" value="TreeGrafter"/>
</dbReference>
<keyword evidence="4" id="KW-1185">Reference proteome</keyword>
<evidence type="ECO:0000259" key="2">
    <source>
        <dbReference type="PROSITE" id="PS50086"/>
    </source>
</evidence>
<dbReference type="AlphaFoldDB" id="A0A813DGQ4"/>
<dbReference type="InterPro" id="IPR050302">
    <property type="entry name" value="Rab_GAP_TBC_domain"/>
</dbReference>
<sequence>AVVFRCAQALLYRHSLADFYKPRFPKLGVTVWQFDRIVEAFLPDVYTALEVHGITAEYYAMQWFLTLFACDLPQPTVRRIWDRFLVAGWQVVVQVGLALLRSVSDILQSLDACEALTFLKKFVRLKRFEPEVLLSYAESFEVSHRMLSDLEAAYSWEPGPSEPKLILQSRVSGALEWSVERQGPIQENLGLASAHGDISHGRTTAPPTNPSAQATVLPFLLHNLDTGETTVLQEEWNRYVQESDGPSTSATPTRCRQECPFRGAPHAASRASDGGAGGSFWSEGRQRQALHALGKA</sequence>
<organism evidence="3 4">
    <name type="scientific">Polarella glacialis</name>
    <name type="common">Dinoflagellate</name>
    <dbReference type="NCBI Taxonomy" id="89957"/>
    <lineage>
        <taxon>Eukaryota</taxon>
        <taxon>Sar</taxon>
        <taxon>Alveolata</taxon>
        <taxon>Dinophyceae</taxon>
        <taxon>Suessiales</taxon>
        <taxon>Suessiaceae</taxon>
        <taxon>Polarella</taxon>
    </lineage>
</organism>
<feature type="domain" description="Rab-GAP TBC" evidence="2">
    <location>
        <begin position="1"/>
        <end position="88"/>
    </location>
</feature>
<dbReference type="PROSITE" id="PS50086">
    <property type="entry name" value="TBC_RABGAP"/>
    <property type="match status" value="1"/>
</dbReference>
<dbReference type="Pfam" id="PF00566">
    <property type="entry name" value="RabGAP-TBC"/>
    <property type="match status" value="1"/>
</dbReference>
<feature type="non-terminal residue" evidence="3">
    <location>
        <position position="1"/>
    </location>
</feature>
<feature type="region of interest" description="Disordered" evidence="1">
    <location>
        <begin position="240"/>
        <end position="296"/>
    </location>
</feature>
<dbReference type="InterPro" id="IPR000195">
    <property type="entry name" value="Rab-GAP-TBC_dom"/>
</dbReference>
<dbReference type="SUPFAM" id="SSF47923">
    <property type="entry name" value="Ypt/Rab-GAP domain of gyp1p"/>
    <property type="match status" value="1"/>
</dbReference>
<dbReference type="PANTHER" id="PTHR47219:SF9">
    <property type="entry name" value="GTPASE ACTIVATING PROTEIN AND CENTROSOME-ASSOCIATED, ISOFORM B"/>
    <property type="match status" value="1"/>
</dbReference>